<dbReference type="RefSeq" id="WP_068998374.1">
    <property type="nucleotide sequence ID" value="NZ_MDTQ01000001.1"/>
</dbReference>
<dbReference type="InterPro" id="IPR052576">
    <property type="entry name" value="AA_Transporter-Related"/>
</dbReference>
<name>A0A1E2V9X3_9GAMM</name>
<gene>
    <name evidence="9" type="ORF">BFW38_09960</name>
</gene>
<dbReference type="EMBL" id="MDTQ01000001">
    <property type="protein sequence ID" value="ODC03818.1"/>
    <property type="molecule type" value="Genomic_DNA"/>
</dbReference>
<keyword evidence="4 6" id="KW-1133">Transmembrane helix</keyword>
<feature type="transmembrane region" description="Helical" evidence="6">
    <location>
        <begin position="150"/>
        <end position="172"/>
    </location>
</feature>
<evidence type="ECO:0000256" key="4">
    <source>
        <dbReference type="ARBA" id="ARBA00022989"/>
    </source>
</evidence>
<dbReference type="Proteomes" id="UP000094291">
    <property type="component" value="Unassembled WGS sequence"/>
</dbReference>
<dbReference type="Pfam" id="PF13726">
    <property type="entry name" value="Na_H_antiport_2"/>
    <property type="match status" value="1"/>
</dbReference>
<keyword evidence="10" id="KW-1185">Reference proteome</keyword>
<dbReference type="AlphaFoldDB" id="A0A1E2V9X3"/>
<sequence>MNAVILAVLVMMGLSLARVNVVFSLIAGALAGGWLATDMPLTDVLNAFNNGLGGGAKVALSYATLGAFAVAISRSGLPEILAKRLLNLLGEEESHHATRLVRLTLLGSILLAAISSQNLVPVHIAFIPILIPPLLMLMNRLNLDRRAVSCALAFGLITPYMLLPVGFGGIYLNEILLGNLQSNGLQAEASMVPQAMMLPALGMLVGLCIALFLSYRKPRIYQNITPQESNPAQEAPEVSPFKVVCSLVAIVAALVIQLESDSMIMGALAGFLIFTLSGVVRPSEADDLFTRGMRMMAQIGFIMIAAAGFAAVMKATGHIDTLVADSVSVIGNNQSIAAIIMLVVGLFITMGIGSSFSTVPIIATLYVPLAMQFGFSPMATIALVGTAGALGDAGSPASDSTLGPTSGLNADGQHDHIRDSVIPTFLHYNLPLLAFGWLAAMTL</sequence>
<feature type="transmembrane region" description="Helical" evidence="6">
    <location>
        <begin position="295"/>
        <end position="316"/>
    </location>
</feature>
<evidence type="ECO:0000313" key="9">
    <source>
        <dbReference type="EMBL" id="ODC03818.1"/>
    </source>
</evidence>
<feature type="transmembrane region" description="Helical" evidence="6">
    <location>
        <begin position="241"/>
        <end position="258"/>
    </location>
</feature>
<keyword evidence="5 6" id="KW-0472">Membrane</keyword>
<keyword evidence="2" id="KW-1003">Cell membrane</keyword>
<dbReference type="STRING" id="197479.BFW38_09960"/>
<feature type="transmembrane region" description="Helical" evidence="6">
    <location>
        <begin position="55"/>
        <end position="77"/>
    </location>
</feature>
<evidence type="ECO:0000256" key="2">
    <source>
        <dbReference type="ARBA" id="ARBA00022475"/>
    </source>
</evidence>
<proteinExistence type="predicted"/>
<evidence type="ECO:0000256" key="5">
    <source>
        <dbReference type="ARBA" id="ARBA00023136"/>
    </source>
</evidence>
<feature type="transmembrane region" description="Helical" evidence="6">
    <location>
        <begin position="192"/>
        <end position="213"/>
    </location>
</feature>
<accession>A0A1E2V9X3</accession>
<feature type="domain" description="Na+/H+ antiporter NhaC-like C-terminal" evidence="7">
    <location>
        <begin position="153"/>
        <end position="437"/>
    </location>
</feature>
<dbReference type="Pfam" id="PF03553">
    <property type="entry name" value="Na_H_antiporter"/>
    <property type="match status" value="1"/>
</dbReference>
<keyword evidence="3 6" id="KW-0812">Transmembrane</keyword>
<protein>
    <submittedName>
        <fullName evidence="9">Sodium:proton antiporter</fullName>
    </submittedName>
</protein>
<feature type="domain" description="Putative Na+/H+ antiporter N-terminal" evidence="8">
    <location>
        <begin position="2"/>
        <end position="88"/>
    </location>
</feature>
<dbReference type="InterPro" id="IPR018461">
    <property type="entry name" value="Na/H_Antiport_NhaC-like_C"/>
</dbReference>
<evidence type="ECO:0000259" key="8">
    <source>
        <dbReference type="Pfam" id="PF13726"/>
    </source>
</evidence>
<evidence type="ECO:0000256" key="3">
    <source>
        <dbReference type="ARBA" id="ARBA00022692"/>
    </source>
</evidence>
<evidence type="ECO:0000259" key="7">
    <source>
        <dbReference type="Pfam" id="PF03553"/>
    </source>
</evidence>
<feature type="transmembrane region" description="Helical" evidence="6">
    <location>
        <begin position="336"/>
        <end position="369"/>
    </location>
</feature>
<feature type="transmembrane region" description="Helical" evidence="6">
    <location>
        <begin position="264"/>
        <end position="283"/>
    </location>
</feature>
<dbReference type="GO" id="GO:0005886">
    <property type="term" value="C:plasma membrane"/>
    <property type="evidence" value="ECO:0007669"/>
    <property type="project" value="UniProtKB-SubCell"/>
</dbReference>
<organism evidence="9 10">
    <name type="scientific">Terasakiispira papahanaumokuakeensis</name>
    <dbReference type="NCBI Taxonomy" id="197479"/>
    <lineage>
        <taxon>Bacteria</taxon>
        <taxon>Pseudomonadati</taxon>
        <taxon>Pseudomonadota</taxon>
        <taxon>Gammaproteobacteria</taxon>
        <taxon>Oceanospirillales</taxon>
        <taxon>Terasakiispira</taxon>
    </lineage>
</organism>
<comment type="subcellular location">
    <subcellularLocation>
        <location evidence="1">Cell membrane</location>
        <topology evidence="1">Multi-pass membrane protein</topology>
    </subcellularLocation>
</comment>
<dbReference type="PANTHER" id="PTHR37821:SF1">
    <property type="entry name" value="AMINO ACID TRANSPORTER YUIF-RELATED"/>
    <property type="match status" value="1"/>
</dbReference>
<evidence type="ECO:0000313" key="10">
    <source>
        <dbReference type="Proteomes" id="UP000094291"/>
    </source>
</evidence>
<dbReference type="OrthoDB" id="9772446at2"/>
<feature type="transmembrane region" description="Helical" evidence="6">
    <location>
        <begin position="120"/>
        <end position="138"/>
    </location>
</feature>
<dbReference type="InterPro" id="IPR032813">
    <property type="entry name" value="Na_H_antiport_N"/>
</dbReference>
<reference evidence="9 10" key="1">
    <citation type="submission" date="2016-08" db="EMBL/GenBank/DDBJ databases">
        <authorList>
            <person name="Seilhamer J.J."/>
        </authorList>
    </citation>
    <scope>NUCLEOTIDE SEQUENCE [LARGE SCALE GENOMIC DNA]</scope>
    <source>
        <strain evidence="9 10">PH27A</strain>
    </source>
</reference>
<evidence type="ECO:0000256" key="1">
    <source>
        <dbReference type="ARBA" id="ARBA00004651"/>
    </source>
</evidence>
<evidence type="ECO:0000256" key="6">
    <source>
        <dbReference type="SAM" id="Phobius"/>
    </source>
</evidence>
<dbReference type="PANTHER" id="PTHR37821">
    <property type="entry name" value="AMINO ACID TRANSPORTER YUIF-RELATED"/>
    <property type="match status" value="1"/>
</dbReference>
<comment type="caution">
    <text evidence="9">The sequence shown here is derived from an EMBL/GenBank/DDBJ whole genome shotgun (WGS) entry which is preliminary data.</text>
</comment>